<dbReference type="GO" id="GO:0016787">
    <property type="term" value="F:hydrolase activity"/>
    <property type="evidence" value="ECO:0007669"/>
    <property type="project" value="UniProtKB-KW"/>
</dbReference>
<evidence type="ECO:0000259" key="9">
    <source>
        <dbReference type="SMART" id="SM00382"/>
    </source>
</evidence>
<dbReference type="Gene3D" id="3.40.50.300">
    <property type="entry name" value="P-loop containing nucleotide triphosphate hydrolases"/>
    <property type="match status" value="1"/>
</dbReference>
<evidence type="ECO:0000256" key="6">
    <source>
        <dbReference type="ARBA" id="ARBA00022840"/>
    </source>
</evidence>
<evidence type="ECO:0000256" key="2">
    <source>
        <dbReference type="ARBA" id="ARBA00007519"/>
    </source>
</evidence>
<dbReference type="InterPro" id="IPR003593">
    <property type="entry name" value="AAA+_ATPase"/>
</dbReference>
<dbReference type="Pfam" id="PF17856">
    <property type="entry name" value="TIP49_C"/>
    <property type="match status" value="1"/>
</dbReference>
<evidence type="ECO:0000256" key="4">
    <source>
        <dbReference type="ARBA" id="ARBA00022801"/>
    </source>
</evidence>
<comment type="caution">
    <text evidence="10">The sequence shown here is derived from an EMBL/GenBank/DDBJ whole genome shotgun (WGS) entry which is preliminary data.</text>
</comment>
<dbReference type="InterPro" id="IPR041048">
    <property type="entry name" value="RuvB-like_C"/>
</dbReference>
<accession>A0AAV9INY3</accession>
<keyword evidence="11" id="KW-1185">Reference proteome</keyword>
<protein>
    <recommendedName>
        <fullName evidence="8">RuvB-like helicase</fullName>
        <ecNumber evidence="8">3.6.4.12</ecNumber>
    </recommendedName>
</protein>
<organism evidence="10 11">
    <name type="scientific">Galdieria yellowstonensis</name>
    <dbReference type="NCBI Taxonomy" id="3028027"/>
    <lineage>
        <taxon>Eukaryota</taxon>
        <taxon>Rhodophyta</taxon>
        <taxon>Bangiophyceae</taxon>
        <taxon>Galdieriales</taxon>
        <taxon>Galdieriaceae</taxon>
        <taxon>Galdieria</taxon>
    </lineage>
</organism>
<dbReference type="CDD" id="cd00009">
    <property type="entry name" value="AAA"/>
    <property type="match status" value="1"/>
</dbReference>
<keyword evidence="4 8" id="KW-0378">Hydrolase</keyword>
<dbReference type="Gene3D" id="1.10.8.60">
    <property type="match status" value="1"/>
</dbReference>
<dbReference type="SUPFAM" id="SSF52540">
    <property type="entry name" value="P-loop containing nucleoside triphosphate hydrolases"/>
    <property type="match status" value="1"/>
</dbReference>
<comment type="subcellular location">
    <subcellularLocation>
        <location evidence="1">Nucleus</location>
    </subcellularLocation>
</comment>
<evidence type="ECO:0000256" key="1">
    <source>
        <dbReference type="ARBA" id="ARBA00004123"/>
    </source>
</evidence>
<dbReference type="InterPro" id="IPR010339">
    <property type="entry name" value="TIP49_P-loop"/>
</dbReference>
<dbReference type="EMBL" id="JANCYU010000073">
    <property type="protein sequence ID" value="KAK4528969.1"/>
    <property type="molecule type" value="Genomic_DNA"/>
</dbReference>
<evidence type="ECO:0000256" key="3">
    <source>
        <dbReference type="ARBA" id="ARBA00022741"/>
    </source>
</evidence>
<evidence type="ECO:0000313" key="11">
    <source>
        <dbReference type="Proteomes" id="UP001300502"/>
    </source>
</evidence>
<dbReference type="FunFam" id="2.40.50.360:FF:000001">
    <property type="entry name" value="RuvB-like helicase"/>
    <property type="match status" value="1"/>
</dbReference>
<keyword evidence="5 8" id="KW-0347">Helicase</keyword>
<dbReference type="AlphaFoldDB" id="A0AAV9INY3"/>
<sequence>MIEPLRPSTTSSYRPRVAIHSHVKGLGLGPDGVAIPNAGGFVGQEQAREAAGVVVELIRSKKMAGRALLLAGAPATGKTALALGIARELGPKVPFCPLNGSEVYSSEVKKTEILMENFRRAIGIRVKEMKEVYEGEVTEWRPEEVEDPLEEGYGKRVSHVIVGLKAAKGSKQLKLDPSIHENLIKEKVSIGDIIYIDANSGSVKRVGRNEAYAKEHDLEADEYVPLPKGDVHKKREVIQDLTLHDLDVANARPQGGKDVHSILNSLRTPKKSEITDKLRMEVNQIVSGFIERGVAELIPGVLFIDEVHMLDIECFSYLNRALESNLAPIVIFATNRGMTEIRGTDIRGPHGLPVDLLDRCMIIRTQPYTLEQVSQILSIRAKLEGIPITEDSLKVLAEISSRTSLRYTVQLLTPAGILSQVAGREQVTEEDVKEADVLFFDAKQSAHMLAEQGDKFVT</sequence>
<dbReference type="Pfam" id="PF06068">
    <property type="entry name" value="TIP49"/>
    <property type="match status" value="1"/>
</dbReference>
<keyword evidence="8" id="KW-0804">Transcription</keyword>
<dbReference type="SMART" id="SM00382">
    <property type="entry name" value="AAA"/>
    <property type="match status" value="1"/>
</dbReference>
<gene>
    <name evidence="10" type="ORF">GAYE_SCF68G6918</name>
</gene>
<proteinExistence type="inferred from homology"/>
<dbReference type="InterPro" id="IPR042487">
    <property type="entry name" value="RuvBL1/2_DNA/RNA_bd_dom"/>
</dbReference>
<dbReference type="Proteomes" id="UP001300502">
    <property type="component" value="Unassembled WGS sequence"/>
</dbReference>
<dbReference type="EC" id="3.6.4.12" evidence="8"/>
<dbReference type="InterPro" id="IPR027417">
    <property type="entry name" value="P-loop_NTPase"/>
</dbReference>
<dbReference type="GO" id="GO:0005524">
    <property type="term" value="F:ATP binding"/>
    <property type="evidence" value="ECO:0007669"/>
    <property type="project" value="UniProtKB-KW"/>
</dbReference>
<evidence type="ECO:0000256" key="8">
    <source>
        <dbReference type="RuleBase" id="RU363048"/>
    </source>
</evidence>
<evidence type="ECO:0000256" key="5">
    <source>
        <dbReference type="ARBA" id="ARBA00022806"/>
    </source>
</evidence>
<dbReference type="GO" id="GO:0003678">
    <property type="term" value="F:DNA helicase activity"/>
    <property type="evidence" value="ECO:0007669"/>
    <property type="project" value="UniProtKB-EC"/>
</dbReference>
<keyword evidence="3 8" id="KW-0547">Nucleotide-binding</keyword>
<reference evidence="10 11" key="1">
    <citation type="submission" date="2022-07" db="EMBL/GenBank/DDBJ databases">
        <title>Genome-wide signatures of adaptation to extreme environments.</title>
        <authorList>
            <person name="Cho C.H."/>
            <person name="Yoon H.S."/>
        </authorList>
    </citation>
    <scope>NUCLEOTIDE SEQUENCE [LARGE SCALE GENOMIC DNA]</scope>
    <source>
        <strain evidence="10 11">108.79 E11</strain>
    </source>
</reference>
<keyword evidence="7 8" id="KW-0539">Nucleus</keyword>
<dbReference type="InterPro" id="IPR027238">
    <property type="entry name" value="RuvB-like"/>
</dbReference>
<keyword evidence="8" id="KW-0805">Transcription regulation</keyword>
<name>A0AAV9INY3_9RHOD</name>
<feature type="domain" description="AAA+ ATPase" evidence="9">
    <location>
        <begin position="64"/>
        <end position="380"/>
    </location>
</feature>
<keyword evidence="6 8" id="KW-0067">ATP-binding</keyword>
<dbReference type="FunFam" id="1.10.8.60:FF:000010">
    <property type="entry name" value="RuvB-like helicase"/>
    <property type="match status" value="1"/>
</dbReference>
<comment type="similarity">
    <text evidence="2 8">Belongs to the RuvB family.</text>
</comment>
<evidence type="ECO:0000256" key="7">
    <source>
        <dbReference type="ARBA" id="ARBA00023242"/>
    </source>
</evidence>
<dbReference type="Gene3D" id="2.40.50.360">
    <property type="entry name" value="RuvB-like helicase, domain II"/>
    <property type="match status" value="1"/>
</dbReference>
<dbReference type="PANTHER" id="PTHR11093">
    <property type="entry name" value="RUVB-RELATED REPTIN AND PONTIN"/>
    <property type="match status" value="1"/>
</dbReference>
<evidence type="ECO:0000313" key="10">
    <source>
        <dbReference type="EMBL" id="KAK4528969.1"/>
    </source>
</evidence>
<comment type="catalytic activity">
    <reaction evidence="8">
        <text>ATP + H2O = ADP + phosphate + H(+)</text>
        <dbReference type="Rhea" id="RHEA:13065"/>
        <dbReference type="ChEBI" id="CHEBI:15377"/>
        <dbReference type="ChEBI" id="CHEBI:15378"/>
        <dbReference type="ChEBI" id="CHEBI:30616"/>
        <dbReference type="ChEBI" id="CHEBI:43474"/>
        <dbReference type="ChEBI" id="CHEBI:456216"/>
        <dbReference type="EC" id="3.6.4.12"/>
    </reaction>
</comment>
<dbReference type="GO" id="GO:0005634">
    <property type="term" value="C:nucleus"/>
    <property type="evidence" value="ECO:0007669"/>
    <property type="project" value="UniProtKB-SubCell"/>
</dbReference>